<dbReference type="Pfam" id="PF22780">
    <property type="entry name" value="HI0933_like_1st"/>
    <property type="match status" value="1"/>
</dbReference>
<sequence length="416" mass="43628">MSSYASRKVAVIGAGPAGLIAAETLARAGMGVTVFDRMPSVGRKLLIAGRGGLNLTHGEPFERFVARYAEAAGRLRPALEAFPPERLRAWADGLGAETFIGSSGRVFPRAWKASPLLRAWLRRLDDLGVEFRLRHRWTGFGPAGELRFETPAGPASIRPDAAILALGGGSWPRLGSDGGWVSILQQAGVRIRDLVPANAGLRVAWSDRFLARFEGAPLKRIALAHGGRDIRGEANVTKAGLEGGAVYAVAGSVRDAVAQDGEATLRVDLRPDLPADALAKALSRERGKQSMASFLRKAAGLPPAAIGLMREGYGPALAADPPGLAAAIKAVPLRVVGTDSLDRAISSAGGILLDEIDEHFMLKRLPGIFAAGEMLDWEAPTGGYLLQACFATGVAAAEGVLRWGREAGPAQSTGTA</sequence>
<reference evidence="6 7" key="1">
    <citation type="submission" date="2020-04" db="EMBL/GenBank/DDBJ databases">
        <title>Enterovirga sp. isolate from soil.</title>
        <authorList>
            <person name="Chea S."/>
            <person name="Kim D.-U."/>
        </authorList>
    </citation>
    <scope>NUCLEOTIDE SEQUENCE [LARGE SCALE GENOMIC DNA]</scope>
    <source>
        <strain evidence="6 7">DB1703</strain>
    </source>
</reference>
<dbReference type="PANTHER" id="PTHR42887:SF1">
    <property type="entry name" value="BLR3961 PROTEIN"/>
    <property type="match status" value="1"/>
</dbReference>
<dbReference type="NCBIfam" id="TIGR00275">
    <property type="entry name" value="aminoacetone oxidase family FAD-binding enzyme"/>
    <property type="match status" value="1"/>
</dbReference>
<evidence type="ECO:0000313" key="7">
    <source>
        <dbReference type="Proteomes" id="UP000564885"/>
    </source>
</evidence>
<keyword evidence="2" id="KW-0285">Flavoprotein</keyword>
<evidence type="ECO:0000313" key="6">
    <source>
        <dbReference type="EMBL" id="NNM71150.1"/>
    </source>
</evidence>
<proteinExistence type="predicted"/>
<feature type="domain" description="RsdA/BaiN/AoA(So)-like insert" evidence="5">
    <location>
        <begin position="195"/>
        <end position="346"/>
    </location>
</feature>
<dbReference type="Gene3D" id="2.40.30.10">
    <property type="entry name" value="Translation factors"/>
    <property type="match status" value="1"/>
</dbReference>
<keyword evidence="3" id="KW-0274">FAD</keyword>
<evidence type="ECO:0000259" key="4">
    <source>
        <dbReference type="Pfam" id="PF03486"/>
    </source>
</evidence>
<gene>
    <name evidence="6" type="ORF">HJG44_01920</name>
</gene>
<dbReference type="InterPro" id="IPR036188">
    <property type="entry name" value="FAD/NAD-bd_sf"/>
</dbReference>
<dbReference type="SUPFAM" id="SSF160996">
    <property type="entry name" value="HI0933 insert domain-like"/>
    <property type="match status" value="1"/>
</dbReference>
<dbReference type="InterPro" id="IPR055178">
    <property type="entry name" value="RsdA/BaiN/AoA(So)-like_dom"/>
</dbReference>
<dbReference type="InterPro" id="IPR057661">
    <property type="entry name" value="RsdA/BaiN/AoA(So)_Rossmann"/>
</dbReference>
<feature type="domain" description="RsdA/BaiN/AoA(So)-like Rossmann fold-like" evidence="4">
    <location>
        <begin position="8"/>
        <end position="398"/>
    </location>
</feature>
<dbReference type="RefSeq" id="WP_171217259.1">
    <property type="nucleotide sequence ID" value="NZ_JABEPP010000001.1"/>
</dbReference>
<comment type="caution">
    <text evidence="6">The sequence shown here is derived from an EMBL/GenBank/DDBJ whole genome shotgun (WGS) entry which is preliminary data.</text>
</comment>
<evidence type="ECO:0000256" key="3">
    <source>
        <dbReference type="ARBA" id="ARBA00022827"/>
    </source>
</evidence>
<dbReference type="SUPFAM" id="SSF51905">
    <property type="entry name" value="FAD/NAD(P)-binding domain"/>
    <property type="match status" value="1"/>
</dbReference>
<dbReference type="InterPro" id="IPR022460">
    <property type="entry name" value="Flavoprotein_PP4765"/>
</dbReference>
<dbReference type="Proteomes" id="UP000564885">
    <property type="component" value="Unassembled WGS sequence"/>
</dbReference>
<dbReference type="PRINTS" id="PR00419">
    <property type="entry name" value="ADXRDTASE"/>
</dbReference>
<dbReference type="Gene3D" id="3.50.50.60">
    <property type="entry name" value="FAD/NAD(P)-binding domain"/>
    <property type="match status" value="1"/>
</dbReference>
<dbReference type="InterPro" id="IPR023166">
    <property type="entry name" value="BaiN-like_dom_sf"/>
</dbReference>
<evidence type="ECO:0000256" key="2">
    <source>
        <dbReference type="ARBA" id="ARBA00022630"/>
    </source>
</evidence>
<organism evidence="6 7">
    <name type="scientific">Enterovirga aerilata</name>
    <dbReference type="NCBI Taxonomy" id="2730920"/>
    <lineage>
        <taxon>Bacteria</taxon>
        <taxon>Pseudomonadati</taxon>
        <taxon>Pseudomonadota</taxon>
        <taxon>Alphaproteobacteria</taxon>
        <taxon>Hyphomicrobiales</taxon>
        <taxon>Methylobacteriaceae</taxon>
        <taxon>Enterovirga</taxon>
    </lineage>
</organism>
<dbReference type="AlphaFoldDB" id="A0A849I4V6"/>
<evidence type="ECO:0000256" key="1">
    <source>
        <dbReference type="ARBA" id="ARBA00001974"/>
    </source>
</evidence>
<dbReference type="PANTHER" id="PTHR42887">
    <property type="entry name" value="OS12G0638800 PROTEIN"/>
    <property type="match status" value="1"/>
</dbReference>
<keyword evidence="7" id="KW-1185">Reference proteome</keyword>
<accession>A0A849I4V6</accession>
<dbReference type="NCBIfam" id="TIGR03862">
    <property type="entry name" value="flavo_PP4765"/>
    <property type="match status" value="1"/>
</dbReference>
<dbReference type="InterPro" id="IPR004792">
    <property type="entry name" value="BaiN-like"/>
</dbReference>
<comment type="cofactor">
    <cofactor evidence="1">
        <name>FAD</name>
        <dbReference type="ChEBI" id="CHEBI:57692"/>
    </cofactor>
</comment>
<protein>
    <submittedName>
        <fullName evidence="6">TIGR03862 family flavoprotein</fullName>
    </submittedName>
</protein>
<name>A0A849I4V6_9HYPH</name>
<dbReference type="EMBL" id="JABEPP010000001">
    <property type="protein sequence ID" value="NNM71150.1"/>
    <property type="molecule type" value="Genomic_DNA"/>
</dbReference>
<dbReference type="Gene3D" id="1.10.8.260">
    <property type="entry name" value="HI0933 insert domain-like"/>
    <property type="match status" value="1"/>
</dbReference>
<dbReference type="Pfam" id="PF03486">
    <property type="entry name" value="HI0933_like"/>
    <property type="match status" value="1"/>
</dbReference>
<evidence type="ECO:0000259" key="5">
    <source>
        <dbReference type="Pfam" id="PF22780"/>
    </source>
</evidence>